<dbReference type="OrthoDB" id="5386133at2759"/>
<dbReference type="InterPro" id="IPR038717">
    <property type="entry name" value="Tc1-like_DDE_dom"/>
</dbReference>
<accession>A0A6A5V5R0</accession>
<evidence type="ECO:0000313" key="3">
    <source>
        <dbReference type="Proteomes" id="UP000800036"/>
    </source>
</evidence>
<dbReference type="Gene3D" id="3.30.420.10">
    <property type="entry name" value="Ribonuclease H-like superfamily/Ribonuclease H"/>
    <property type="match status" value="1"/>
</dbReference>
<dbReference type="PANTHER" id="PTHR46564:SF1">
    <property type="entry name" value="TRANSPOSASE"/>
    <property type="match status" value="1"/>
</dbReference>
<gene>
    <name evidence="2" type="ORF">BU23DRAFT_479683</name>
</gene>
<sequence length="62" mass="7184">LIPTLRAFYSGKLIVIILNNILIHTNDNVRVIIKRARYLLQYLPPYSPDYNPIELTFAVLKA</sequence>
<name>A0A6A5V5R0_9PLEO</name>
<keyword evidence="3" id="KW-1185">Reference proteome</keyword>
<protein>
    <recommendedName>
        <fullName evidence="1">Tc1-like transposase DDE domain-containing protein</fullName>
    </recommendedName>
</protein>
<feature type="non-terminal residue" evidence="2">
    <location>
        <position position="1"/>
    </location>
</feature>
<dbReference type="PANTHER" id="PTHR46564">
    <property type="entry name" value="TRANSPOSASE"/>
    <property type="match status" value="1"/>
</dbReference>
<dbReference type="GO" id="GO:0003676">
    <property type="term" value="F:nucleic acid binding"/>
    <property type="evidence" value="ECO:0007669"/>
    <property type="project" value="InterPro"/>
</dbReference>
<evidence type="ECO:0000313" key="2">
    <source>
        <dbReference type="EMBL" id="KAF1968657.1"/>
    </source>
</evidence>
<reference evidence="2" key="1">
    <citation type="journal article" date="2020" name="Stud. Mycol.">
        <title>101 Dothideomycetes genomes: a test case for predicting lifestyles and emergence of pathogens.</title>
        <authorList>
            <person name="Haridas S."/>
            <person name="Albert R."/>
            <person name="Binder M."/>
            <person name="Bloem J."/>
            <person name="Labutti K."/>
            <person name="Salamov A."/>
            <person name="Andreopoulos B."/>
            <person name="Baker S."/>
            <person name="Barry K."/>
            <person name="Bills G."/>
            <person name="Bluhm B."/>
            <person name="Cannon C."/>
            <person name="Castanera R."/>
            <person name="Culley D."/>
            <person name="Daum C."/>
            <person name="Ezra D."/>
            <person name="Gonzalez J."/>
            <person name="Henrissat B."/>
            <person name="Kuo A."/>
            <person name="Liang C."/>
            <person name="Lipzen A."/>
            <person name="Lutzoni F."/>
            <person name="Magnuson J."/>
            <person name="Mondo S."/>
            <person name="Nolan M."/>
            <person name="Ohm R."/>
            <person name="Pangilinan J."/>
            <person name="Park H.-J."/>
            <person name="Ramirez L."/>
            <person name="Alfaro M."/>
            <person name="Sun H."/>
            <person name="Tritt A."/>
            <person name="Yoshinaga Y."/>
            <person name="Zwiers L.-H."/>
            <person name="Turgeon B."/>
            <person name="Goodwin S."/>
            <person name="Spatafora J."/>
            <person name="Crous P."/>
            <person name="Grigoriev I."/>
        </authorList>
    </citation>
    <scope>NUCLEOTIDE SEQUENCE</scope>
    <source>
        <strain evidence="2">CBS 107.79</strain>
    </source>
</reference>
<dbReference type="EMBL" id="ML976718">
    <property type="protein sequence ID" value="KAF1968657.1"/>
    <property type="molecule type" value="Genomic_DNA"/>
</dbReference>
<evidence type="ECO:0000259" key="1">
    <source>
        <dbReference type="Pfam" id="PF13358"/>
    </source>
</evidence>
<feature type="domain" description="Tc1-like transposase DDE" evidence="1">
    <location>
        <begin position="11"/>
        <end position="61"/>
    </location>
</feature>
<proteinExistence type="predicted"/>
<dbReference type="InterPro" id="IPR036397">
    <property type="entry name" value="RNaseH_sf"/>
</dbReference>
<dbReference type="Proteomes" id="UP000800036">
    <property type="component" value="Unassembled WGS sequence"/>
</dbReference>
<dbReference type="Pfam" id="PF13358">
    <property type="entry name" value="DDE_3"/>
    <property type="match status" value="1"/>
</dbReference>
<dbReference type="AlphaFoldDB" id="A0A6A5V5R0"/>
<organism evidence="2 3">
    <name type="scientific">Bimuria novae-zelandiae CBS 107.79</name>
    <dbReference type="NCBI Taxonomy" id="1447943"/>
    <lineage>
        <taxon>Eukaryota</taxon>
        <taxon>Fungi</taxon>
        <taxon>Dikarya</taxon>
        <taxon>Ascomycota</taxon>
        <taxon>Pezizomycotina</taxon>
        <taxon>Dothideomycetes</taxon>
        <taxon>Pleosporomycetidae</taxon>
        <taxon>Pleosporales</taxon>
        <taxon>Massarineae</taxon>
        <taxon>Didymosphaeriaceae</taxon>
        <taxon>Bimuria</taxon>
    </lineage>
</organism>